<accession>A0AAV7QYP7</accession>
<protein>
    <submittedName>
        <fullName evidence="2">Uncharacterized protein</fullName>
    </submittedName>
</protein>
<feature type="non-terminal residue" evidence="2">
    <location>
        <position position="1"/>
    </location>
</feature>
<gene>
    <name evidence="2" type="ORF">NDU88_011918</name>
</gene>
<organism evidence="2 3">
    <name type="scientific">Pleurodeles waltl</name>
    <name type="common">Iberian ribbed newt</name>
    <dbReference type="NCBI Taxonomy" id="8319"/>
    <lineage>
        <taxon>Eukaryota</taxon>
        <taxon>Metazoa</taxon>
        <taxon>Chordata</taxon>
        <taxon>Craniata</taxon>
        <taxon>Vertebrata</taxon>
        <taxon>Euteleostomi</taxon>
        <taxon>Amphibia</taxon>
        <taxon>Batrachia</taxon>
        <taxon>Caudata</taxon>
        <taxon>Salamandroidea</taxon>
        <taxon>Salamandridae</taxon>
        <taxon>Pleurodelinae</taxon>
        <taxon>Pleurodeles</taxon>
    </lineage>
</organism>
<feature type="region of interest" description="Disordered" evidence="1">
    <location>
        <begin position="1"/>
        <end position="44"/>
    </location>
</feature>
<dbReference type="EMBL" id="JANPWB010000010">
    <property type="protein sequence ID" value="KAJ1145632.1"/>
    <property type="molecule type" value="Genomic_DNA"/>
</dbReference>
<feature type="non-terminal residue" evidence="2">
    <location>
        <position position="56"/>
    </location>
</feature>
<evidence type="ECO:0000313" key="3">
    <source>
        <dbReference type="Proteomes" id="UP001066276"/>
    </source>
</evidence>
<proteinExistence type="predicted"/>
<dbReference type="Proteomes" id="UP001066276">
    <property type="component" value="Chromosome 6"/>
</dbReference>
<comment type="caution">
    <text evidence="2">The sequence shown here is derived from an EMBL/GenBank/DDBJ whole genome shotgun (WGS) entry which is preliminary data.</text>
</comment>
<keyword evidence="3" id="KW-1185">Reference proteome</keyword>
<evidence type="ECO:0000256" key="1">
    <source>
        <dbReference type="SAM" id="MobiDB-lite"/>
    </source>
</evidence>
<sequence length="56" mass="5746">TRVFGRQTRGGRGALGEPQVGTKHTPSAVLGQPGTGCKHDVGSPMILYEGTPGVTQ</sequence>
<evidence type="ECO:0000313" key="2">
    <source>
        <dbReference type="EMBL" id="KAJ1145632.1"/>
    </source>
</evidence>
<name>A0AAV7QYP7_PLEWA</name>
<dbReference type="AlphaFoldDB" id="A0AAV7QYP7"/>
<reference evidence="2" key="1">
    <citation type="journal article" date="2022" name="bioRxiv">
        <title>Sequencing and chromosome-scale assembly of the giantPleurodeles waltlgenome.</title>
        <authorList>
            <person name="Brown T."/>
            <person name="Elewa A."/>
            <person name="Iarovenko S."/>
            <person name="Subramanian E."/>
            <person name="Araus A.J."/>
            <person name="Petzold A."/>
            <person name="Susuki M."/>
            <person name="Suzuki K.-i.T."/>
            <person name="Hayashi T."/>
            <person name="Toyoda A."/>
            <person name="Oliveira C."/>
            <person name="Osipova E."/>
            <person name="Leigh N.D."/>
            <person name="Simon A."/>
            <person name="Yun M.H."/>
        </authorList>
    </citation>
    <scope>NUCLEOTIDE SEQUENCE</scope>
    <source>
        <strain evidence="2">20211129_DDA</strain>
        <tissue evidence="2">Liver</tissue>
    </source>
</reference>